<feature type="region of interest" description="Disordered" evidence="1">
    <location>
        <begin position="315"/>
        <end position="336"/>
    </location>
</feature>
<organism evidence="2 3">
    <name type="scientific">Metschnikowia bicuspidata var. bicuspidata NRRL YB-4993</name>
    <dbReference type="NCBI Taxonomy" id="869754"/>
    <lineage>
        <taxon>Eukaryota</taxon>
        <taxon>Fungi</taxon>
        <taxon>Dikarya</taxon>
        <taxon>Ascomycota</taxon>
        <taxon>Saccharomycotina</taxon>
        <taxon>Pichiomycetes</taxon>
        <taxon>Metschnikowiaceae</taxon>
        <taxon>Metschnikowia</taxon>
    </lineage>
</organism>
<accession>A0A1A0HCL4</accession>
<feature type="region of interest" description="Disordered" evidence="1">
    <location>
        <begin position="15"/>
        <end position="42"/>
    </location>
</feature>
<reference evidence="2 3" key="1">
    <citation type="submission" date="2016-05" db="EMBL/GenBank/DDBJ databases">
        <title>Comparative genomics of biotechnologically important yeasts.</title>
        <authorList>
            <consortium name="DOE Joint Genome Institute"/>
            <person name="Riley R."/>
            <person name="Haridas S."/>
            <person name="Wolfe K.H."/>
            <person name="Lopes M.R."/>
            <person name="Hittinger C.T."/>
            <person name="Goker M."/>
            <person name="Salamov A."/>
            <person name="Wisecaver J."/>
            <person name="Long T.M."/>
            <person name="Aerts A.L."/>
            <person name="Barry K."/>
            <person name="Choi C."/>
            <person name="Clum A."/>
            <person name="Coughlan A.Y."/>
            <person name="Deshpande S."/>
            <person name="Douglass A.P."/>
            <person name="Hanson S.J."/>
            <person name="Klenk H.-P."/>
            <person name="LaButti K."/>
            <person name="Lapidus A."/>
            <person name="Lindquist E."/>
            <person name="Lipzen A."/>
            <person name="Meier-kolthoff J.P."/>
            <person name="Ohm R.A."/>
            <person name="Otillar R.P."/>
            <person name="Pangilinan J."/>
            <person name="Peng Y."/>
            <person name="Rokas A."/>
            <person name="Rosa C.A."/>
            <person name="Scheuner C."/>
            <person name="Sibirny A.A."/>
            <person name="Slot J.C."/>
            <person name="Stielow J.B."/>
            <person name="Sun H."/>
            <person name="Kurtzman C.P."/>
            <person name="Blackwell M."/>
            <person name="Grigoriev I.V."/>
            <person name="Jeffries T.W."/>
        </authorList>
    </citation>
    <scope>NUCLEOTIDE SEQUENCE [LARGE SCALE GENOMIC DNA]</scope>
    <source>
        <strain evidence="2 3">NRRL YB-4993</strain>
    </source>
</reference>
<gene>
    <name evidence="2" type="ORF">METBIDRAFT_12210</name>
</gene>
<keyword evidence="3" id="KW-1185">Reference proteome</keyword>
<dbReference type="Proteomes" id="UP000092555">
    <property type="component" value="Unassembled WGS sequence"/>
</dbReference>
<evidence type="ECO:0000313" key="2">
    <source>
        <dbReference type="EMBL" id="OBA21735.1"/>
    </source>
</evidence>
<dbReference type="EMBL" id="LXTC01000003">
    <property type="protein sequence ID" value="OBA21735.1"/>
    <property type="molecule type" value="Genomic_DNA"/>
</dbReference>
<dbReference type="RefSeq" id="XP_018712245.1">
    <property type="nucleotide sequence ID" value="XM_018854192.1"/>
</dbReference>
<sequence length="336" mass="36537">MAIDCSSANNLRNTLDNLSISSSPEPVQDCESSSMHPQTTRSLLSKSLAGECHRESAAPDPQQFRIGEDDVYSSYGHPEPSLLATSIGKDHDGRLIPSSSTISLLSLNSNVNGGSLLTHPETFNTSVKGSVPGLTHANPDRVSSYTNLRSRNSITHLGQQRLQPYHKLSSPIAPSLGEFSIISSPKTIPWGKNQMTTPDSPNLNPTSFGESPSRFWLSAQTPPKSLTMPKHKNQFVGPLGFAVTPFQQKNQQKHAFTNTINITRGGDSPVLIPVQTPIEDIPMTPLYLNSEGSYFADSNGPRDYGEARADYFSGANESLLEEKEQALSDSEDHNMD</sequence>
<dbReference type="AlphaFoldDB" id="A0A1A0HCL4"/>
<dbReference type="GeneID" id="30027168"/>
<dbReference type="OrthoDB" id="4013061at2759"/>
<comment type="caution">
    <text evidence="2">The sequence shown here is derived from an EMBL/GenBank/DDBJ whole genome shotgun (WGS) entry which is preliminary data.</text>
</comment>
<proteinExistence type="predicted"/>
<evidence type="ECO:0000313" key="3">
    <source>
        <dbReference type="Proteomes" id="UP000092555"/>
    </source>
</evidence>
<feature type="compositionally biased region" description="Basic and acidic residues" evidence="1">
    <location>
        <begin position="320"/>
        <end position="336"/>
    </location>
</feature>
<name>A0A1A0HCL4_9ASCO</name>
<protein>
    <submittedName>
        <fullName evidence="2">Uncharacterized protein</fullName>
    </submittedName>
</protein>
<evidence type="ECO:0000256" key="1">
    <source>
        <dbReference type="SAM" id="MobiDB-lite"/>
    </source>
</evidence>